<keyword evidence="5 8" id="KW-0863">Zinc-finger</keyword>
<reference evidence="11" key="1">
    <citation type="journal article" date="2024" name="IScience">
        <title>Strigolactones Initiate the Formation of Haustorium-like Structures in Castilleja.</title>
        <authorList>
            <person name="Buerger M."/>
            <person name="Peterson D."/>
            <person name="Chory J."/>
        </authorList>
    </citation>
    <scope>NUCLEOTIDE SEQUENCE [LARGE SCALE GENOMIC DNA]</scope>
</reference>
<dbReference type="PROSITE" id="PS50089">
    <property type="entry name" value="ZF_RING_2"/>
    <property type="match status" value="1"/>
</dbReference>
<evidence type="ECO:0000259" key="9">
    <source>
        <dbReference type="PROSITE" id="PS50089"/>
    </source>
</evidence>
<dbReference type="InterPro" id="IPR013083">
    <property type="entry name" value="Znf_RING/FYVE/PHD"/>
</dbReference>
<comment type="catalytic activity">
    <reaction evidence="1">
        <text>S-ubiquitinyl-[E2 ubiquitin-conjugating enzyme]-L-cysteine + [acceptor protein]-L-lysine = [E2 ubiquitin-conjugating enzyme]-L-cysteine + N(6)-ubiquitinyl-[acceptor protein]-L-lysine.</text>
        <dbReference type="EC" id="2.3.2.27"/>
    </reaction>
</comment>
<dbReference type="InterPro" id="IPR045191">
    <property type="entry name" value="MBR1/2-like"/>
</dbReference>
<keyword evidence="6" id="KW-0833">Ubl conjugation pathway</keyword>
<keyword evidence="3" id="KW-0808">Transferase</keyword>
<sequence>MGHRNIQFNNHMIDFQADQSHNHLHPEPCIVYTNVPNYPQQFHPIPEHRDSALFYSMHQYNGVRPPHDLDLNVAPPPPSHFNPYLTPPTGIRDIHVVHGGSYNNISPFKRKNAEGISSSYQYQNAPEAPSSSTVVGPPANIARVDPTTSNFMGPELMVESGSLTSVRNRAVGIMGPDSVLAQYNNNNNSNAIQGNYVAPPPVHLPRNPWLDMNFSANSGGDMAALAWGQPPNLPYMHPNVNEACVEAGNMGVQGYHQAVAINRGAGFLHPQAHSNHPHPIRGYNVNHLSQMATSSHGGIPMIRYSNASVDPFQDIVDAGLAFVSPVPPTGFQVYRPHRGEIVLDPNARQRSFAHMRVLPEDEVGMLEIPGYHVAAGESIDQHRDMRLDVDHMSYEELLALGEHIGSVGTGLSMEFIKSNLKIRAFTSVPACINLEVVPSAEQEMVNFCVVCQTDYGHEESIGVLDCGHEYHRECIKQWLVVKNSCPVCKSTALRGKGKDLAIDRR</sequence>
<dbReference type="GO" id="GO:0061630">
    <property type="term" value="F:ubiquitin protein ligase activity"/>
    <property type="evidence" value="ECO:0007669"/>
    <property type="project" value="UniProtKB-EC"/>
</dbReference>
<keyword evidence="7" id="KW-0862">Zinc</keyword>
<evidence type="ECO:0000256" key="6">
    <source>
        <dbReference type="ARBA" id="ARBA00022786"/>
    </source>
</evidence>
<comment type="caution">
    <text evidence="10">The sequence shown here is derived from an EMBL/GenBank/DDBJ whole genome shotgun (WGS) entry which is preliminary data.</text>
</comment>
<gene>
    <name evidence="10" type="ORF">CASFOL_002278</name>
</gene>
<dbReference type="PANTHER" id="PTHR22937:SF222">
    <property type="entry name" value="RING-TYPE E3 UBIQUITIN TRANSFERASE"/>
    <property type="match status" value="1"/>
</dbReference>
<evidence type="ECO:0000256" key="2">
    <source>
        <dbReference type="ARBA" id="ARBA00012483"/>
    </source>
</evidence>
<accession>A0ABD3EFR4</accession>
<dbReference type="SMART" id="SM00184">
    <property type="entry name" value="RING"/>
    <property type="match status" value="1"/>
</dbReference>
<evidence type="ECO:0000313" key="10">
    <source>
        <dbReference type="EMBL" id="KAL3652597.1"/>
    </source>
</evidence>
<evidence type="ECO:0000256" key="5">
    <source>
        <dbReference type="ARBA" id="ARBA00022771"/>
    </source>
</evidence>
<dbReference type="Pfam" id="PF13639">
    <property type="entry name" value="zf-RING_2"/>
    <property type="match status" value="1"/>
</dbReference>
<organism evidence="10 11">
    <name type="scientific">Castilleja foliolosa</name>
    <dbReference type="NCBI Taxonomy" id="1961234"/>
    <lineage>
        <taxon>Eukaryota</taxon>
        <taxon>Viridiplantae</taxon>
        <taxon>Streptophyta</taxon>
        <taxon>Embryophyta</taxon>
        <taxon>Tracheophyta</taxon>
        <taxon>Spermatophyta</taxon>
        <taxon>Magnoliopsida</taxon>
        <taxon>eudicotyledons</taxon>
        <taxon>Gunneridae</taxon>
        <taxon>Pentapetalae</taxon>
        <taxon>asterids</taxon>
        <taxon>lamiids</taxon>
        <taxon>Lamiales</taxon>
        <taxon>Orobanchaceae</taxon>
        <taxon>Pedicularideae</taxon>
        <taxon>Castillejinae</taxon>
        <taxon>Castilleja</taxon>
    </lineage>
</organism>
<keyword evidence="11" id="KW-1185">Reference proteome</keyword>
<dbReference type="InterPro" id="IPR001841">
    <property type="entry name" value="Znf_RING"/>
</dbReference>
<feature type="domain" description="RING-type" evidence="9">
    <location>
        <begin position="448"/>
        <end position="489"/>
    </location>
</feature>
<dbReference type="PANTHER" id="PTHR22937">
    <property type="entry name" value="E3 UBIQUITIN-PROTEIN LIGASE RNF165"/>
    <property type="match status" value="1"/>
</dbReference>
<name>A0ABD3EFR4_9LAMI</name>
<keyword evidence="4" id="KW-0479">Metal-binding</keyword>
<dbReference type="AlphaFoldDB" id="A0ABD3EFR4"/>
<evidence type="ECO:0000256" key="8">
    <source>
        <dbReference type="PROSITE-ProRule" id="PRU00175"/>
    </source>
</evidence>
<dbReference type="Gene3D" id="3.30.40.10">
    <property type="entry name" value="Zinc/RING finger domain, C3HC4 (zinc finger)"/>
    <property type="match status" value="1"/>
</dbReference>
<dbReference type="GO" id="GO:0008270">
    <property type="term" value="F:zinc ion binding"/>
    <property type="evidence" value="ECO:0007669"/>
    <property type="project" value="UniProtKB-KW"/>
</dbReference>
<evidence type="ECO:0000256" key="3">
    <source>
        <dbReference type="ARBA" id="ARBA00022679"/>
    </source>
</evidence>
<evidence type="ECO:0000256" key="7">
    <source>
        <dbReference type="ARBA" id="ARBA00022833"/>
    </source>
</evidence>
<dbReference type="SUPFAM" id="SSF57850">
    <property type="entry name" value="RING/U-box"/>
    <property type="match status" value="1"/>
</dbReference>
<evidence type="ECO:0000313" key="11">
    <source>
        <dbReference type="Proteomes" id="UP001632038"/>
    </source>
</evidence>
<evidence type="ECO:0000256" key="1">
    <source>
        <dbReference type="ARBA" id="ARBA00000900"/>
    </source>
</evidence>
<dbReference type="EMBL" id="JAVIJP010000005">
    <property type="protein sequence ID" value="KAL3652597.1"/>
    <property type="molecule type" value="Genomic_DNA"/>
</dbReference>
<dbReference type="EC" id="2.3.2.27" evidence="2"/>
<protein>
    <recommendedName>
        <fullName evidence="2">RING-type E3 ubiquitin transferase</fullName>
        <ecNumber evidence="2">2.3.2.27</ecNumber>
    </recommendedName>
</protein>
<dbReference type="Proteomes" id="UP001632038">
    <property type="component" value="Unassembled WGS sequence"/>
</dbReference>
<proteinExistence type="predicted"/>
<evidence type="ECO:0000256" key="4">
    <source>
        <dbReference type="ARBA" id="ARBA00022723"/>
    </source>
</evidence>